<keyword evidence="5 7" id="KW-1133">Transmembrane helix</keyword>
<feature type="transmembrane region" description="Helical" evidence="7">
    <location>
        <begin position="72"/>
        <end position="93"/>
    </location>
</feature>
<reference evidence="9" key="1">
    <citation type="submission" date="2021-12" db="EMBL/GenBank/DDBJ databases">
        <title>Alicyclobacillaceae gen. nov., sp. nov., isolated from chalcocite enrichment system.</title>
        <authorList>
            <person name="Jiang Z."/>
        </authorList>
    </citation>
    <scope>NUCLEOTIDE SEQUENCE</scope>
    <source>
        <strain evidence="9">MYW30-H2</strain>
    </source>
</reference>
<feature type="transmembrane region" description="Helical" evidence="7">
    <location>
        <begin position="276"/>
        <end position="293"/>
    </location>
</feature>
<name>A0ABY4CGB7_9BACL</name>
<feature type="transmembrane region" description="Helical" evidence="7">
    <location>
        <begin position="99"/>
        <end position="121"/>
    </location>
</feature>
<comment type="subcellular location">
    <subcellularLocation>
        <location evidence="1">Cell membrane</location>
        <topology evidence="1">Multi-pass membrane protein</topology>
    </subcellularLocation>
</comment>
<dbReference type="InterPro" id="IPR050638">
    <property type="entry name" value="AA-Vitamin_Transporters"/>
</dbReference>
<evidence type="ECO:0000256" key="3">
    <source>
        <dbReference type="ARBA" id="ARBA00022475"/>
    </source>
</evidence>
<evidence type="ECO:0000256" key="2">
    <source>
        <dbReference type="ARBA" id="ARBA00007362"/>
    </source>
</evidence>
<evidence type="ECO:0000313" key="9">
    <source>
        <dbReference type="EMBL" id="UOF89453.1"/>
    </source>
</evidence>
<evidence type="ECO:0000256" key="7">
    <source>
        <dbReference type="SAM" id="Phobius"/>
    </source>
</evidence>
<keyword evidence="10" id="KW-1185">Reference proteome</keyword>
<keyword evidence="3" id="KW-1003">Cell membrane</keyword>
<dbReference type="PANTHER" id="PTHR32322:SF18">
    <property type="entry name" value="S-ADENOSYLMETHIONINE_S-ADENOSYLHOMOCYSTEINE TRANSPORTER"/>
    <property type="match status" value="1"/>
</dbReference>
<evidence type="ECO:0000256" key="1">
    <source>
        <dbReference type="ARBA" id="ARBA00004651"/>
    </source>
</evidence>
<keyword evidence="6 7" id="KW-0472">Membrane</keyword>
<protein>
    <submittedName>
        <fullName evidence="9">DMT family transporter</fullName>
    </submittedName>
</protein>
<comment type="similarity">
    <text evidence="2">Belongs to the EamA transporter family.</text>
</comment>
<feature type="domain" description="EamA" evidence="8">
    <location>
        <begin position="155"/>
        <end position="293"/>
    </location>
</feature>
<dbReference type="PANTHER" id="PTHR32322">
    <property type="entry name" value="INNER MEMBRANE TRANSPORTER"/>
    <property type="match status" value="1"/>
</dbReference>
<dbReference type="RefSeq" id="WP_347436141.1">
    <property type="nucleotide sequence ID" value="NZ_CP089291.1"/>
</dbReference>
<dbReference type="EMBL" id="CP089291">
    <property type="protein sequence ID" value="UOF89453.1"/>
    <property type="molecule type" value="Genomic_DNA"/>
</dbReference>
<feature type="transmembrane region" description="Helical" evidence="7">
    <location>
        <begin position="7"/>
        <end position="28"/>
    </location>
</feature>
<evidence type="ECO:0000259" key="8">
    <source>
        <dbReference type="Pfam" id="PF00892"/>
    </source>
</evidence>
<accession>A0ABY4CGB7</accession>
<evidence type="ECO:0000256" key="6">
    <source>
        <dbReference type="ARBA" id="ARBA00023136"/>
    </source>
</evidence>
<sequence>MSKINHQWVGALFLFLAASIWGGMYVISKYVLQYIPPFTLLWMRYCIAWVVLYGVLRTKQQRSPKRFQKADWYMFAKIGFIGYFLSVGAQFIGTKLSDAHTGALITAASPVFTLIFARMVLKEHLSIQKIVSLVLTNIGMWIVIGVPGQGQSTLLGNLFLVAAAVTWALLSVFAKQASERHSALVVTTYSLLFAIFMTTPVMVWENLHSFSFYLLAKPSMFAGILYLGIVSTAVAFFCWNKGLEYMDASIGSLFIFFQTLVGAVLGWFFLHEHLDWSFLLGGLCIVAGVGLVTRKQSDVSVASEVPVVSEVNVDSEMNME</sequence>
<gene>
    <name evidence="9" type="ORF">LSG31_16370</name>
</gene>
<dbReference type="Pfam" id="PF00892">
    <property type="entry name" value="EamA"/>
    <property type="match status" value="2"/>
</dbReference>
<dbReference type="SUPFAM" id="SSF103481">
    <property type="entry name" value="Multidrug resistance efflux transporter EmrE"/>
    <property type="match status" value="2"/>
</dbReference>
<evidence type="ECO:0000256" key="5">
    <source>
        <dbReference type="ARBA" id="ARBA00022989"/>
    </source>
</evidence>
<feature type="transmembrane region" description="Helical" evidence="7">
    <location>
        <begin position="183"/>
        <end position="204"/>
    </location>
</feature>
<dbReference type="InterPro" id="IPR037185">
    <property type="entry name" value="EmrE-like"/>
</dbReference>
<evidence type="ECO:0000313" key="10">
    <source>
        <dbReference type="Proteomes" id="UP000830167"/>
    </source>
</evidence>
<dbReference type="Gene3D" id="1.10.3730.20">
    <property type="match status" value="1"/>
</dbReference>
<feature type="transmembrane region" description="Helical" evidence="7">
    <location>
        <begin position="219"/>
        <end position="239"/>
    </location>
</feature>
<keyword evidence="4 7" id="KW-0812">Transmembrane</keyword>
<feature type="transmembrane region" description="Helical" evidence="7">
    <location>
        <begin position="154"/>
        <end position="174"/>
    </location>
</feature>
<organism evidence="9 10">
    <name type="scientific">Fodinisporobacter ferrooxydans</name>
    <dbReference type="NCBI Taxonomy" id="2901836"/>
    <lineage>
        <taxon>Bacteria</taxon>
        <taxon>Bacillati</taxon>
        <taxon>Bacillota</taxon>
        <taxon>Bacilli</taxon>
        <taxon>Bacillales</taxon>
        <taxon>Alicyclobacillaceae</taxon>
        <taxon>Fodinisporobacter</taxon>
    </lineage>
</organism>
<feature type="transmembrane region" description="Helical" evidence="7">
    <location>
        <begin position="251"/>
        <end position="270"/>
    </location>
</feature>
<feature type="transmembrane region" description="Helical" evidence="7">
    <location>
        <begin position="130"/>
        <end position="148"/>
    </location>
</feature>
<feature type="transmembrane region" description="Helical" evidence="7">
    <location>
        <begin position="34"/>
        <end position="56"/>
    </location>
</feature>
<evidence type="ECO:0000256" key="4">
    <source>
        <dbReference type="ARBA" id="ARBA00022692"/>
    </source>
</evidence>
<proteinExistence type="inferred from homology"/>
<dbReference type="Proteomes" id="UP000830167">
    <property type="component" value="Chromosome"/>
</dbReference>
<dbReference type="InterPro" id="IPR000620">
    <property type="entry name" value="EamA_dom"/>
</dbReference>
<feature type="domain" description="EamA" evidence="8">
    <location>
        <begin position="9"/>
        <end position="144"/>
    </location>
</feature>